<evidence type="ECO:0000313" key="2">
    <source>
        <dbReference type="EMBL" id="MAA11732.1"/>
    </source>
</evidence>
<dbReference type="Gene3D" id="4.10.410.10">
    <property type="entry name" value="Pancreatic trypsin inhibitor Kunitz domain"/>
    <property type="match status" value="1"/>
</dbReference>
<feature type="region of interest" description="Disordered" evidence="1">
    <location>
        <begin position="91"/>
        <end position="115"/>
    </location>
</feature>
<proteinExistence type="predicted"/>
<accession>A0A224YD40</accession>
<dbReference type="EMBL" id="GFPF01000586">
    <property type="protein sequence ID" value="MAA11732.1"/>
    <property type="molecule type" value="Transcribed_RNA"/>
</dbReference>
<name>A0A224YD40_9ACAR</name>
<dbReference type="SUPFAM" id="SSF57362">
    <property type="entry name" value="BPTI-like"/>
    <property type="match status" value="1"/>
</dbReference>
<organism evidence="2">
    <name type="scientific">Rhipicephalus zambeziensis</name>
    <dbReference type="NCBI Taxonomy" id="60191"/>
    <lineage>
        <taxon>Eukaryota</taxon>
        <taxon>Metazoa</taxon>
        <taxon>Ecdysozoa</taxon>
        <taxon>Arthropoda</taxon>
        <taxon>Chelicerata</taxon>
        <taxon>Arachnida</taxon>
        <taxon>Acari</taxon>
        <taxon>Parasitiformes</taxon>
        <taxon>Ixodida</taxon>
        <taxon>Ixodoidea</taxon>
        <taxon>Ixodidae</taxon>
        <taxon>Rhipicephalinae</taxon>
        <taxon>Rhipicephalus</taxon>
        <taxon>Rhipicephalus</taxon>
    </lineage>
</organism>
<reference evidence="2" key="1">
    <citation type="journal article" date="2017" name="Parasit. Vectors">
        <title>Sialotranscriptomics of Rhipicephalus zambeziensis reveals intricate expression profiles of secretory proteins and suggests tight temporal transcriptional regulation during blood-feeding.</title>
        <authorList>
            <person name="de Castro M.H."/>
            <person name="de Klerk D."/>
            <person name="Pienaar R."/>
            <person name="Rees D.J.G."/>
            <person name="Mans B.J."/>
        </authorList>
    </citation>
    <scope>NUCLEOTIDE SEQUENCE</scope>
    <source>
        <tissue evidence="2">Salivary glands</tissue>
    </source>
</reference>
<dbReference type="AlphaFoldDB" id="A0A224YD40"/>
<sequence length="115" mass="13680">MATFTHLLSDEESTNKECRWRQNIDRVKKQTKKRQHQLCRERPKQGRCKASFTKVYWDELKGCREYHGCYRGGFLSIRECIKTCGDTNVRWKPRPREKERGRHTATGDGKTDITM</sequence>
<evidence type="ECO:0000256" key="1">
    <source>
        <dbReference type="SAM" id="MobiDB-lite"/>
    </source>
</evidence>
<dbReference type="InterPro" id="IPR036880">
    <property type="entry name" value="Kunitz_BPTI_sf"/>
</dbReference>
<dbReference type="GO" id="GO:0004867">
    <property type="term" value="F:serine-type endopeptidase inhibitor activity"/>
    <property type="evidence" value="ECO:0007669"/>
    <property type="project" value="InterPro"/>
</dbReference>
<protein>
    <submittedName>
        <fullName evidence="2">Pancreatic trypsin inhibitor</fullName>
    </submittedName>
</protein>